<name>A0A9E7JYI4_9LILI</name>
<accession>A0A9E7JYI4</accession>
<evidence type="ECO:0000313" key="1">
    <source>
        <dbReference type="EMBL" id="URD96976.1"/>
    </source>
</evidence>
<evidence type="ECO:0000313" key="2">
    <source>
        <dbReference type="Proteomes" id="UP001055439"/>
    </source>
</evidence>
<protein>
    <submittedName>
        <fullName evidence="1">Uncharacterized protein</fullName>
    </submittedName>
</protein>
<proteinExistence type="predicted"/>
<reference evidence="1" key="1">
    <citation type="submission" date="2022-05" db="EMBL/GenBank/DDBJ databases">
        <title>The Musa troglodytarum L. genome provides insights into the mechanism of non-climacteric behaviour and enrichment of carotenoids.</title>
        <authorList>
            <person name="Wang J."/>
        </authorList>
    </citation>
    <scope>NUCLEOTIDE SEQUENCE</scope>
    <source>
        <tissue evidence="1">Leaf</tissue>
    </source>
</reference>
<dbReference type="AlphaFoldDB" id="A0A9E7JYI4"/>
<dbReference type="Proteomes" id="UP001055439">
    <property type="component" value="Chromosome 4"/>
</dbReference>
<organism evidence="1 2">
    <name type="scientific">Musa troglodytarum</name>
    <name type="common">fe'i banana</name>
    <dbReference type="NCBI Taxonomy" id="320322"/>
    <lineage>
        <taxon>Eukaryota</taxon>
        <taxon>Viridiplantae</taxon>
        <taxon>Streptophyta</taxon>
        <taxon>Embryophyta</taxon>
        <taxon>Tracheophyta</taxon>
        <taxon>Spermatophyta</taxon>
        <taxon>Magnoliopsida</taxon>
        <taxon>Liliopsida</taxon>
        <taxon>Zingiberales</taxon>
        <taxon>Musaceae</taxon>
        <taxon>Musa</taxon>
    </lineage>
</organism>
<sequence>MDPWPGRPGASALFGSSQPTLVPLGVFRPFLVTPPLPSSKSHR</sequence>
<keyword evidence="2" id="KW-1185">Reference proteome</keyword>
<gene>
    <name evidence="1" type="ORF">MUK42_36561</name>
</gene>
<dbReference type="EMBL" id="CP097506">
    <property type="protein sequence ID" value="URD96976.1"/>
    <property type="molecule type" value="Genomic_DNA"/>
</dbReference>